<evidence type="ECO:0000259" key="1">
    <source>
        <dbReference type="Pfam" id="PF00814"/>
    </source>
</evidence>
<sequence length="235" mass="25442">MLILALDSSAAPASAALLEDGKILSEFYINTKQTHSQTLMPMVESVLKLTNKTLDDVTCMAVSAGPGSFTGVRIGVSCVKGLSMTRNISCAGVSTLRAMAENARQLTGIVCAVMDARCGQVYNALFRAEDGKLTRLCDDRALPIAELLEECKTFTEKIYLVGDGAELCYKTFAAIRAELLLPQLRFQRASGVAMAAQEMVENGQTVTPDALMPIYLRLPQAERELKAKNAQKNNK</sequence>
<dbReference type="NCBIfam" id="TIGR03725">
    <property type="entry name" value="T6A_YeaZ"/>
    <property type="match status" value="1"/>
</dbReference>
<evidence type="ECO:0000313" key="2">
    <source>
        <dbReference type="EMBL" id="MCC2135514.1"/>
    </source>
</evidence>
<dbReference type="PANTHER" id="PTHR11735:SF11">
    <property type="entry name" value="TRNA THREONYLCARBAMOYLADENOSINE BIOSYNTHESIS PROTEIN TSAB"/>
    <property type="match status" value="1"/>
</dbReference>
<dbReference type="RefSeq" id="WP_308448160.1">
    <property type="nucleotide sequence ID" value="NZ_JAJEQC010000001.1"/>
</dbReference>
<organism evidence="2 3">
    <name type="scientific">Hominenteromicrobium mulieris</name>
    <dbReference type="NCBI Taxonomy" id="2885357"/>
    <lineage>
        <taxon>Bacteria</taxon>
        <taxon>Bacillati</taxon>
        <taxon>Bacillota</taxon>
        <taxon>Clostridia</taxon>
        <taxon>Eubacteriales</taxon>
        <taxon>Oscillospiraceae</taxon>
        <taxon>Hominenteromicrobium</taxon>
    </lineage>
</organism>
<proteinExistence type="predicted"/>
<reference evidence="2" key="1">
    <citation type="submission" date="2021-10" db="EMBL/GenBank/DDBJ databases">
        <title>Anaerobic single-cell dispensing facilitates the cultivation of human gut bacteria.</title>
        <authorList>
            <person name="Afrizal A."/>
        </authorList>
    </citation>
    <scope>NUCLEOTIDE SEQUENCE</scope>
    <source>
        <strain evidence="2">CLA-AA-H250</strain>
    </source>
</reference>
<dbReference type="AlphaFoldDB" id="A0AAE3DH76"/>
<dbReference type="InterPro" id="IPR000905">
    <property type="entry name" value="Gcp-like_dom"/>
</dbReference>
<dbReference type="EMBL" id="JAJEQC010000001">
    <property type="protein sequence ID" value="MCC2135514.1"/>
    <property type="molecule type" value="Genomic_DNA"/>
</dbReference>
<dbReference type="InterPro" id="IPR043129">
    <property type="entry name" value="ATPase_NBD"/>
</dbReference>
<dbReference type="GO" id="GO:0002949">
    <property type="term" value="P:tRNA threonylcarbamoyladenosine modification"/>
    <property type="evidence" value="ECO:0007669"/>
    <property type="project" value="InterPro"/>
</dbReference>
<keyword evidence="3" id="KW-1185">Reference proteome</keyword>
<dbReference type="Gene3D" id="3.30.420.40">
    <property type="match status" value="2"/>
</dbReference>
<dbReference type="Proteomes" id="UP001199424">
    <property type="component" value="Unassembled WGS sequence"/>
</dbReference>
<dbReference type="Pfam" id="PF00814">
    <property type="entry name" value="TsaD"/>
    <property type="match status" value="1"/>
</dbReference>
<dbReference type="GO" id="GO:0005829">
    <property type="term" value="C:cytosol"/>
    <property type="evidence" value="ECO:0007669"/>
    <property type="project" value="TreeGrafter"/>
</dbReference>
<comment type="caution">
    <text evidence="2">The sequence shown here is derived from an EMBL/GenBank/DDBJ whole genome shotgun (WGS) entry which is preliminary data.</text>
</comment>
<dbReference type="PANTHER" id="PTHR11735">
    <property type="entry name" value="TRNA N6-ADENOSINE THREONYLCARBAMOYLTRANSFERASE"/>
    <property type="match status" value="1"/>
</dbReference>
<keyword evidence="2" id="KW-0808">Transferase</keyword>
<protein>
    <submittedName>
        <fullName evidence="2">tRNA (Adenosine(37)-N6)-threonylcarbamoyltransferase complex dimerization subunit type 1 TsaB</fullName>
        <ecNumber evidence="2">2.3.1.234</ecNumber>
    </submittedName>
</protein>
<keyword evidence="2" id="KW-0012">Acyltransferase</keyword>
<dbReference type="InterPro" id="IPR022496">
    <property type="entry name" value="T6A_TsaB"/>
</dbReference>
<accession>A0AAE3DH76</accession>
<dbReference type="GO" id="GO:0061711">
    <property type="term" value="F:tRNA N(6)-L-threonylcarbamoyladenine synthase activity"/>
    <property type="evidence" value="ECO:0007669"/>
    <property type="project" value="UniProtKB-EC"/>
</dbReference>
<evidence type="ECO:0000313" key="3">
    <source>
        <dbReference type="Proteomes" id="UP001199424"/>
    </source>
</evidence>
<dbReference type="CDD" id="cd24032">
    <property type="entry name" value="ASKHA_NBD_TsaB"/>
    <property type="match status" value="1"/>
</dbReference>
<dbReference type="EC" id="2.3.1.234" evidence="2"/>
<gene>
    <name evidence="2" type="primary">tsaB</name>
    <name evidence="2" type="ORF">LKD31_00575</name>
</gene>
<dbReference type="SUPFAM" id="SSF53067">
    <property type="entry name" value="Actin-like ATPase domain"/>
    <property type="match status" value="2"/>
</dbReference>
<name>A0AAE3DH76_9FIRM</name>
<feature type="domain" description="Gcp-like" evidence="1">
    <location>
        <begin position="24"/>
        <end position="221"/>
    </location>
</feature>